<dbReference type="GO" id="GO:0055086">
    <property type="term" value="P:nucleobase-containing small molecule metabolic process"/>
    <property type="evidence" value="ECO:0007669"/>
    <property type="project" value="UniProtKB-ARBA"/>
</dbReference>
<dbReference type="PANTHER" id="PTHR11644:SF2">
    <property type="entry name" value="CYTIDINE DEAMINASE"/>
    <property type="match status" value="1"/>
</dbReference>
<name>A0A5C5USE7_9CORY</name>
<comment type="catalytic activity">
    <reaction evidence="11 15">
        <text>cytidine + H2O + H(+) = uridine + NH4(+)</text>
        <dbReference type="Rhea" id="RHEA:16069"/>
        <dbReference type="ChEBI" id="CHEBI:15377"/>
        <dbReference type="ChEBI" id="CHEBI:15378"/>
        <dbReference type="ChEBI" id="CHEBI:16704"/>
        <dbReference type="ChEBI" id="CHEBI:17562"/>
        <dbReference type="ChEBI" id="CHEBI:28938"/>
        <dbReference type="EC" id="3.5.4.5"/>
    </reaction>
</comment>
<organism evidence="17 18">
    <name type="scientific">Corynebacterium canis</name>
    <dbReference type="NCBI Taxonomy" id="679663"/>
    <lineage>
        <taxon>Bacteria</taxon>
        <taxon>Bacillati</taxon>
        <taxon>Actinomycetota</taxon>
        <taxon>Actinomycetes</taxon>
        <taxon>Mycobacteriales</taxon>
        <taxon>Corynebacteriaceae</taxon>
        <taxon>Corynebacterium</taxon>
    </lineage>
</organism>
<protein>
    <recommendedName>
        <fullName evidence="5 15">Cytidine deaminase</fullName>
        <ecNumber evidence="4 15">3.5.4.5</ecNumber>
    </recommendedName>
    <alternativeName>
        <fullName evidence="9 15">Cytidine aminohydrolase</fullName>
    </alternativeName>
</protein>
<gene>
    <name evidence="17" type="ORF">FRX94_02715</name>
</gene>
<keyword evidence="8 14" id="KW-0862">Zinc</keyword>
<evidence type="ECO:0000256" key="8">
    <source>
        <dbReference type="ARBA" id="ARBA00022833"/>
    </source>
</evidence>
<dbReference type="GO" id="GO:0005829">
    <property type="term" value="C:cytosol"/>
    <property type="evidence" value="ECO:0007669"/>
    <property type="project" value="TreeGrafter"/>
</dbReference>
<comment type="cofactor">
    <cofactor evidence="1 14 15">
        <name>Zn(2+)</name>
        <dbReference type="ChEBI" id="CHEBI:29105"/>
    </cofactor>
</comment>
<evidence type="ECO:0000256" key="13">
    <source>
        <dbReference type="PIRSR" id="PIRSR606262-1"/>
    </source>
</evidence>
<evidence type="ECO:0000256" key="7">
    <source>
        <dbReference type="ARBA" id="ARBA00022801"/>
    </source>
</evidence>
<feature type="active site" description="Proton donor" evidence="13">
    <location>
        <position position="57"/>
    </location>
</feature>
<evidence type="ECO:0000313" key="17">
    <source>
        <dbReference type="EMBL" id="TWT28500.1"/>
    </source>
</evidence>
<evidence type="ECO:0000256" key="2">
    <source>
        <dbReference type="ARBA" id="ARBA00003949"/>
    </source>
</evidence>
<evidence type="ECO:0000256" key="14">
    <source>
        <dbReference type="PIRSR" id="PIRSR606262-3"/>
    </source>
</evidence>
<comment type="caution">
    <text evidence="17">The sequence shown here is derived from an EMBL/GenBank/DDBJ whole genome shotgun (WGS) entry which is preliminary data.</text>
</comment>
<dbReference type="InterPro" id="IPR016192">
    <property type="entry name" value="APOBEC/CMP_deaminase_Zn-bd"/>
</dbReference>
<dbReference type="CDD" id="cd01283">
    <property type="entry name" value="cytidine_deaminase"/>
    <property type="match status" value="1"/>
</dbReference>
<evidence type="ECO:0000256" key="10">
    <source>
        <dbReference type="ARBA" id="ARBA00049252"/>
    </source>
</evidence>
<dbReference type="PROSITE" id="PS00903">
    <property type="entry name" value="CYT_DCMP_DEAMINASES_1"/>
    <property type="match status" value="1"/>
</dbReference>
<evidence type="ECO:0000256" key="6">
    <source>
        <dbReference type="ARBA" id="ARBA00022723"/>
    </source>
</evidence>
<dbReference type="NCBIfam" id="TIGR01354">
    <property type="entry name" value="cyt_deam_tetra"/>
    <property type="match status" value="1"/>
</dbReference>
<proteinExistence type="inferred from homology"/>
<feature type="binding site" evidence="14">
    <location>
        <position position="55"/>
    </location>
    <ligand>
        <name>Zn(2+)</name>
        <dbReference type="ChEBI" id="CHEBI:29105"/>
        <note>catalytic</note>
    </ligand>
</feature>
<evidence type="ECO:0000256" key="1">
    <source>
        <dbReference type="ARBA" id="ARBA00001947"/>
    </source>
</evidence>
<comment type="similarity">
    <text evidence="3 15">Belongs to the cytidine and deoxycytidylate deaminase family.</text>
</comment>
<evidence type="ECO:0000313" key="18">
    <source>
        <dbReference type="Proteomes" id="UP000320791"/>
    </source>
</evidence>
<dbReference type="GO" id="GO:0004126">
    <property type="term" value="F:cytidine deaminase activity"/>
    <property type="evidence" value="ECO:0007669"/>
    <property type="project" value="UniProtKB-UniRule"/>
</dbReference>
<evidence type="ECO:0000256" key="4">
    <source>
        <dbReference type="ARBA" id="ARBA00012783"/>
    </source>
</evidence>
<evidence type="ECO:0000256" key="12">
    <source>
        <dbReference type="ARBA" id="ARBA00056327"/>
    </source>
</evidence>
<dbReference type="PROSITE" id="PS51747">
    <property type="entry name" value="CYT_DCMP_DEAMINASES_2"/>
    <property type="match status" value="1"/>
</dbReference>
<sequence length="135" mass="14423">MTPTDSELLELAREAAQHAYAPYSDFPVGAALLFSNGRVVTGCNVENASFGLTICAERTAVTRAIISGEPNRSERPRIVAAAVVGLKAQPCYPCGACRQVLSEFGCERVIVAEHDRAHSVPFAELLPYAFGPDSL</sequence>
<feature type="binding site" evidence="14">
    <location>
        <position position="94"/>
    </location>
    <ligand>
        <name>Zn(2+)</name>
        <dbReference type="ChEBI" id="CHEBI:29105"/>
        <note>catalytic</note>
    </ligand>
</feature>
<dbReference type="GO" id="GO:0072527">
    <property type="term" value="P:pyrimidine-containing compound metabolic process"/>
    <property type="evidence" value="ECO:0007669"/>
    <property type="project" value="UniProtKB-ARBA"/>
</dbReference>
<accession>A0A5C5USE7</accession>
<keyword evidence="6 14" id="KW-0479">Metal-binding</keyword>
<evidence type="ECO:0000256" key="5">
    <source>
        <dbReference type="ARBA" id="ARBA00018266"/>
    </source>
</evidence>
<dbReference type="EMBL" id="VOHM01000004">
    <property type="protein sequence ID" value="TWT28500.1"/>
    <property type="molecule type" value="Genomic_DNA"/>
</dbReference>
<dbReference type="AlphaFoldDB" id="A0A5C5USE7"/>
<dbReference type="GO" id="GO:0008270">
    <property type="term" value="F:zinc ion binding"/>
    <property type="evidence" value="ECO:0007669"/>
    <property type="project" value="UniProtKB-UniRule"/>
</dbReference>
<dbReference type="InterPro" id="IPR002125">
    <property type="entry name" value="CMP_dCMP_dom"/>
</dbReference>
<evidence type="ECO:0000256" key="15">
    <source>
        <dbReference type="RuleBase" id="RU364006"/>
    </source>
</evidence>
<dbReference type="Proteomes" id="UP000320791">
    <property type="component" value="Unassembled WGS sequence"/>
</dbReference>
<dbReference type="EC" id="3.5.4.5" evidence="4 15"/>
<dbReference type="InterPro" id="IPR050202">
    <property type="entry name" value="Cyt/Deoxycyt_deaminase"/>
</dbReference>
<dbReference type="OrthoDB" id="9795347at2"/>
<dbReference type="Gene3D" id="3.40.140.10">
    <property type="entry name" value="Cytidine Deaminase, domain 2"/>
    <property type="match status" value="1"/>
</dbReference>
<dbReference type="Pfam" id="PF00383">
    <property type="entry name" value="dCMP_cyt_deam_1"/>
    <property type="match status" value="1"/>
</dbReference>
<dbReference type="GO" id="GO:0042802">
    <property type="term" value="F:identical protein binding"/>
    <property type="evidence" value="ECO:0007669"/>
    <property type="project" value="UniProtKB-ARBA"/>
</dbReference>
<dbReference type="FunFam" id="3.40.140.10:FF:000008">
    <property type="entry name" value="Cytidine deaminase"/>
    <property type="match status" value="1"/>
</dbReference>
<keyword evidence="7 15" id="KW-0378">Hydrolase</keyword>
<keyword evidence="18" id="KW-1185">Reference proteome</keyword>
<comment type="function">
    <text evidence="12">Recycles cytidine and 2-deoxycytidine for uridine and 2-deoxyuridine synthesis, respectively. Catalyzes the hydrolytic deamination of cytidine and 2-deoxycytidine to form, respectively, uridine and 2-deoxyuridine.</text>
</comment>
<feature type="domain" description="CMP/dCMP-type deaminase" evidence="16">
    <location>
        <begin position="3"/>
        <end position="133"/>
    </location>
</feature>
<evidence type="ECO:0000256" key="3">
    <source>
        <dbReference type="ARBA" id="ARBA00006576"/>
    </source>
</evidence>
<comment type="catalytic activity">
    <reaction evidence="10 15">
        <text>2'-deoxycytidine + H2O + H(+) = 2'-deoxyuridine + NH4(+)</text>
        <dbReference type="Rhea" id="RHEA:13433"/>
        <dbReference type="ChEBI" id="CHEBI:15377"/>
        <dbReference type="ChEBI" id="CHEBI:15378"/>
        <dbReference type="ChEBI" id="CHEBI:15698"/>
        <dbReference type="ChEBI" id="CHEBI:16450"/>
        <dbReference type="ChEBI" id="CHEBI:28938"/>
        <dbReference type="EC" id="3.5.4.5"/>
    </reaction>
</comment>
<dbReference type="InterPro" id="IPR006262">
    <property type="entry name" value="Cyt_deam_tetra"/>
</dbReference>
<evidence type="ECO:0000256" key="11">
    <source>
        <dbReference type="ARBA" id="ARBA00049558"/>
    </source>
</evidence>
<dbReference type="RefSeq" id="WP_146323585.1">
    <property type="nucleotide sequence ID" value="NZ_BAABLR010000014.1"/>
</dbReference>
<feature type="binding site" evidence="14">
    <location>
        <position position="97"/>
    </location>
    <ligand>
        <name>Zn(2+)</name>
        <dbReference type="ChEBI" id="CHEBI:29105"/>
        <note>catalytic</note>
    </ligand>
</feature>
<comment type="function">
    <text evidence="2 15">This enzyme scavenges exogenous and endogenous cytidine and 2'-deoxycytidine for UMP synthesis.</text>
</comment>
<reference evidence="17 18" key="1">
    <citation type="submission" date="2019-08" db="EMBL/GenBank/DDBJ databases">
        <authorList>
            <person name="Lei W."/>
        </authorList>
    </citation>
    <scope>NUCLEOTIDE SEQUENCE [LARGE SCALE GENOMIC DNA]</scope>
    <source>
        <strain evidence="17 18">CCUG 58627</strain>
    </source>
</reference>
<dbReference type="InterPro" id="IPR016193">
    <property type="entry name" value="Cytidine_deaminase-like"/>
</dbReference>
<evidence type="ECO:0000259" key="16">
    <source>
        <dbReference type="PROSITE" id="PS51747"/>
    </source>
</evidence>
<dbReference type="NCBIfam" id="NF004064">
    <property type="entry name" value="PRK05578.1"/>
    <property type="match status" value="1"/>
</dbReference>
<dbReference type="PANTHER" id="PTHR11644">
    <property type="entry name" value="CYTIDINE DEAMINASE"/>
    <property type="match status" value="1"/>
</dbReference>
<evidence type="ECO:0000256" key="9">
    <source>
        <dbReference type="ARBA" id="ARBA00032005"/>
    </source>
</evidence>
<dbReference type="SUPFAM" id="SSF53927">
    <property type="entry name" value="Cytidine deaminase-like"/>
    <property type="match status" value="1"/>
</dbReference>